<dbReference type="PANTHER" id="PTHR40465:SF1">
    <property type="entry name" value="DUF6534 DOMAIN-CONTAINING PROTEIN"/>
    <property type="match status" value="1"/>
</dbReference>
<sequence length="241" mass="27157">MSSTLGLSIGAMEFGVLISSVLYGVTTVQVYIYHKNSAHDSLLIRALVGRQRTLETVHTIFAWMYLYRLTVTFYGKPDMLQGTHWTLNTSAIFDGVIGAISYSAYRIYLISGSLLVPVLSCIGSILRLACSITIFVVGTLAPTFREFGERWQWLATATLVLAVCVDTLNAVTMSYYLWRERAGFERTNMVIDKLMLWTMGMPFSLIKYRTTSDIIIRGRCCYEVRACLSTQMFSCLIDMCS</sequence>
<keyword evidence="3" id="KW-1185">Reference proteome</keyword>
<accession>W4K6G6</accession>
<proteinExistence type="predicted"/>
<reference evidence="2 3" key="1">
    <citation type="journal article" date="2012" name="New Phytol.">
        <title>Insight into trade-off between wood decay and parasitism from the genome of a fungal forest pathogen.</title>
        <authorList>
            <person name="Olson A."/>
            <person name="Aerts A."/>
            <person name="Asiegbu F."/>
            <person name="Belbahri L."/>
            <person name="Bouzid O."/>
            <person name="Broberg A."/>
            <person name="Canback B."/>
            <person name="Coutinho P.M."/>
            <person name="Cullen D."/>
            <person name="Dalman K."/>
            <person name="Deflorio G."/>
            <person name="van Diepen L.T."/>
            <person name="Dunand C."/>
            <person name="Duplessis S."/>
            <person name="Durling M."/>
            <person name="Gonthier P."/>
            <person name="Grimwood J."/>
            <person name="Fossdal C.G."/>
            <person name="Hansson D."/>
            <person name="Henrissat B."/>
            <person name="Hietala A."/>
            <person name="Himmelstrand K."/>
            <person name="Hoffmeister D."/>
            <person name="Hogberg N."/>
            <person name="James T.Y."/>
            <person name="Karlsson M."/>
            <person name="Kohler A."/>
            <person name="Kues U."/>
            <person name="Lee Y.H."/>
            <person name="Lin Y.C."/>
            <person name="Lind M."/>
            <person name="Lindquist E."/>
            <person name="Lombard V."/>
            <person name="Lucas S."/>
            <person name="Lunden K."/>
            <person name="Morin E."/>
            <person name="Murat C."/>
            <person name="Park J."/>
            <person name="Raffaello T."/>
            <person name="Rouze P."/>
            <person name="Salamov A."/>
            <person name="Schmutz J."/>
            <person name="Solheim H."/>
            <person name="Stahlberg J."/>
            <person name="Velez H."/>
            <person name="de Vries R.P."/>
            <person name="Wiebenga A."/>
            <person name="Woodward S."/>
            <person name="Yakovlev I."/>
            <person name="Garbelotto M."/>
            <person name="Martin F."/>
            <person name="Grigoriev I.V."/>
            <person name="Stenlid J."/>
        </authorList>
    </citation>
    <scope>NUCLEOTIDE SEQUENCE [LARGE SCALE GENOMIC DNA]</scope>
    <source>
        <strain evidence="2 3">TC 32-1</strain>
    </source>
</reference>
<keyword evidence="1" id="KW-1133">Transmembrane helix</keyword>
<keyword evidence="1" id="KW-0812">Transmembrane</keyword>
<dbReference type="RefSeq" id="XP_009545995.1">
    <property type="nucleotide sequence ID" value="XM_009547700.1"/>
</dbReference>
<keyword evidence="1" id="KW-0472">Membrane</keyword>
<dbReference type="InParanoid" id="W4K6G6"/>
<name>W4K6G6_HETIT</name>
<dbReference type="KEGG" id="hir:HETIRDRAFT_317222"/>
<feature type="transmembrane region" description="Helical" evidence="1">
    <location>
        <begin position="54"/>
        <end position="75"/>
    </location>
</feature>
<dbReference type="GeneID" id="20670403"/>
<dbReference type="OrthoDB" id="3231781at2759"/>
<feature type="transmembrane region" description="Helical" evidence="1">
    <location>
        <begin position="12"/>
        <end position="33"/>
    </location>
</feature>
<organism evidence="2 3">
    <name type="scientific">Heterobasidion irregulare (strain TC 32-1)</name>
    <dbReference type="NCBI Taxonomy" id="747525"/>
    <lineage>
        <taxon>Eukaryota</taxon>
        <taxon>Fungi</taxon>
        <taxon>Dikarya</taxon>
        <taxon>Basidiomycota</taxon>
        <taxon>Agaricomycotina</taxon>
        <taxon>Agaricomycetes</taxon>
        <taxon>Russulales</taxon>
        <taxon>Bondarzewiaceae</taxon>
        <taxon>Heterobasidion</taxon>
        <taxon>Heterobasidion annosum species complex</taxon>
    </lineage>
</organism>
<dbReference type="PANTHER" id="PTHR40465">
    <property type="entry name" value="CHROMOSOME 1, WHOLE GENOME SHOTGUN SEQUENCE"/>
    <property type="match status" value="1"/>
</dbReference>
<gene>
    <name evidence="2" type="ORF">HETIRDRAFT_317222</name>
</gene>
<protein>
    <submittedName>
        <fullName evidence="2">Uncharacterized protein</fullName>
    </submittedName>
</protein>
<dbReference type="Proteomes" id="UP000030671">
    <property type="component" value="Unassembled WGS sequence"/>
</dbReference>
<feature type="transmembrane region" description="Helical" evidence="1">
    <location>
        <begin position="114"/>
        <end position="141"/>
    </location>
</feature>
<evidence type="ECO:0000256" key="1">
    <source>
        <dbReference type="SAM" id="Phobius"/>
    </source>
</evidence>
<evidence type="ECO:0000313" key="3">
    <source>
        <dbReference type="Proteomes" id="UP000030671"/>
    </source>
</evidence>
<dbReference type="AlphaFoldDB" id="W4K6G6"/>
<dbReference type="EMBL" id="KI925458">
    <property type="protein sequence ID" value="ETW81329.1"/>
    <property type="molecule type" value="Genomic_DNA"/>
</dbReference>
<dbReference type="STRING" id="747525.W4K6G6"/>
<feature type="transmembrane region" description="Helical" evidence="1">
    <location>
        <begin position="87"/>
        <end position="105"/>
    </location>
</feature>
<feature type="transmembrane region" description="Helical" evidence="1">
    <location>
        <begin position="153"/>
        <end position="178"/>
    </location>
</feature>
<dbReference type="HOGENOM" id="CLU_046025_16_0_1"/>
<evidence type="ECO:0000313" key="2">
    <source>
        <dbReference type="EMBL" id="ETW81329.1"/>
    </source>
</evidence>